<comment type="caution">
    <text evidence="1">The sequence shown here is derived from an EMBL/GenBank/DDBJ whole genome shotgun (WGS) entry which is preliminary data.</text>
</comment>
<sequence length="45" mass="5220">MKARVQRSTVFSDLKGLKNMTNTYLFSDKSDTIDFRKTPDEEASF</sequence>
<name>A0A9D2I3T5_9FIRM</name>
<proteinExistence type="predicted"/>
<organism evidence="1 2">
    <name type="scientific">Candidatus Eisenbergiella merdipullorum</name>
    <dbReference type="NCBI Taxonomy" id="2838553"/>
    <lineage>
        <taxon>Bacteria</taxon>
        <taxon>Bacillati</taxon>
        <taxon>Bacillota</taxon>
        <taxon>Clostridia</taxon>
        <taxon>Lachnospirales</taxon>
        <taxon>Lachnospiraceae</taxon>
        <taxon>Eisenbergiella</taxon>
    </lineage>
</organism>
<evidence type="ECO:0000313" key="1">
    <source>
        <dbReference type="EMBL" id="HJA91727.1"/>
    </source>
</evidence>
<dbReference type="AlphaFoldDB" id="A0A9D2I3T5"/>
<reference evidence="1" key="1">
    <citation type="journal article" date="2021" name="PeerJ">
        <title>Extensive microbial diversity within the chicken gut microbiome revealed by metagenomics and culture.</title>
        <authorList>
            <person name="Gilroy R."/>
            <person name="Ravi A."/>
            <person name="Getino M."/>
            <person name="Pursley I."/>
            <person name="Horton D.L."/>
            <person name="Alikhan N.F."/>
            <person name="Baker D."/>
            <person name="Gharbi K."/>
            <person name="Hall N."/>
            <person name="Watson M."/>
            <person name="Adriaenssens E.M."/>
            <person name="Foster-Nyarko E."/>
            <person name="Jarju S."/>
            <person name="Secka A."/>
            <person name="Antonio M."/>
            <person name="Oren A."/>
            <person name="Chaudhuri R.R."/>
            <person name="La Ragione R."/>
            <person name="Hildebrand F."/>
            <person name="Pallen M.J."/>
        </authorList>
    </citation>
    <scope>NUCLEOTIDE SEQUENCE</scope>
    <source>
        <strain evidence="1">CHK179-7159</strain>
    </source>
</reference>
<reference evidence="1" key="2">
    <citation type="submission" date="2021-04" db="EMBL/GenBank/DDBJ databases">
        <authorList>
            <person name="Gilroy R."/>
        </authorList>
    </citation>
    <scope>NUCLEOTIDE SEQUENCE</scope>
    <source>
        <strain evidence="1">CHK179-7159</strain>
    </source>
</reference>
<gene>
    <name evidence="1" type="ORF">H9717_01175</name>
</gene>
<dbReference type="EMBL" id="DWYY01000011">
    <property type="protein sequence ID" value="HJA91727.1"/>
    <property type="molecule type" value="Genomic_DNA"/>
</dbReference>
<accession>A0A9D2I3T5</accession>
<evidence type="ECO:0000313" key="2">
    <source>
        <dbReference type="Proteomes" id="UP000886858"/>
    </source>
</evidence>
<protein>
    <submittedName>
        <fullName evidence="1">Uncharacterized protein</fullName>
    </submittedName>
</protein>
<dbReference type="Proteomes" id="UP000886858">
    <property type="component" value="Unassembled WGS sequence"/>
</dbReference>